<comment type="similarity">
    <text evidence="2 7">Belongs to the purine-cytosine permease (2.A.39) family.</text>
</comment>
<dbReference type="InterPro" id="IPR001248">
    <property type="entry name" value="Pur-cyt_permease"/>
</dbReference>
<reference evidence="9 10" key="1">
    <citation type="submission" date="2020-04" db="EMBL/GenBank/DDBJ databases">
        <authorList>
            <person name="Zhang R."/>
            <person name="Schippers A."/>
        </authorList>
    </citation>
    <scope>NUCLEOTIDE SEQUENCE [LARGE SCALE GENOMIC DNA]</scope>
    <source>
        <strain evidence="9 10">DSM 109850</strain>
    </source>
</reference>
<protein>
    <recommendedName>
        <fullName evidence="11">Purine-cytosine permease</fullName>
    </recommendedName>
</protein>
<dbReference type="Proteomes" id="UP000533476">
    <property type="component" value="Unassembled WGS sequence"/>
</dbReference>
<comment type="caution">
    <text evidence="9">The sequence shown here is derived from an EMBL/GenBank/DDBJ whole genome shotgun (WGS) entry which is preliminary data.</text>
</comment>
<dbReference type="InterPro" id="IPR030191">
    <property type="entry name" value="CodB"/>
</dbReference>
<comment type="subcellular location">
    <subcellularLocation>
        <location evidence="1">Membrane</location>
        <topology evidence="1">Multi-pass membrane protein</topology>
    </subcellularLocation>
</comment>
<feature type="transmembrane region" description="Helical" evidence="8">
    <location>
        <begin position="273"/>
        <end position="294"/>
    </location>
</feature>
<dbReference type="Gene3D" id="1.10.4160.10">
    <property type="entry name" value="Hydantoin permease"/>
    <property type="match status" value="1"/>
</dbReference>
<evidence type="ECO:0000256" key="6">
    <source>
        <dbReference type="ARBA" id="ARBA00023136"/>
    </source>
</evidence>
<evidence type="ECO:0000256" key="7">
    <source>
        <dbReference type="PIRNR" id="PIRNR002744"/>
    </source>
</evidence>
<feature type="transmembrane region" description="Helical" evidence="8">
    <location>
        <begin position="66"/>
        <end position="84"/>
    </location>
</feature>
<dbReference type="InterPro" id="IPR026030">
    <property type="entry name" value="Pur-cyt_permease_Fcy2/21/22"/>
</dbReference>
<evidence type="ECO:0000256" key="5">
    <source>
        <dbReference type="ARBA" id="ARBA00022989"/>
    </source>
</evidence>
<keyword evidence="5 8" id="KW-1133">Transmembrane helix</keyword>
<feature type="transmembrane region" description="Helical" evidence="8">
    <location>
        <begin position="39"/>
        <end position="60"/>
    </location>
</feature>
<feature type="transmembrane region" description="Helical" evidence="8">
    <location>
        <begin position="166"/>
        <end position="186"/>
    </location>
</feature>
<feature type="transmembrane region" description="Helical" evidence="8">
    <location>
        <begin position="105"/>
        <end position="123"/>
    </location>
</feature>
<feature type="transmembrane region" description="Helical" evidence="8">
    <location>
        <begin position="352"/>
        <end position="371"/>
    </location>
</feature>
<name>A0A7Y0L3U4_9FIRM</name>
<accession>A0A7Y0L3U4</accession>
<evidence type="ECO:0000313" key="10">
    <source>
        <dbReference type="Proteomes" id="UP000533476"/>
    </source>
</evidence>
<organism evidence="9 10">
    <name type="scientific">Sulfobacillus harzensis</name>
    <dbReference type="NCBI Taxonomy" id="2729629"/>
    <lineage>
        <taxon>Bacteria</taxon>
        <taxon>Bacillati</taxon>
        <taxon>Bacillota</taxon>
        <taxon>Clostridia</taxon>
        <taxon>Eubacteriales</taxon>
        <taxon>Clostridiales Family XVII. Incertae Sedis</taxon>
        <taxon>Sulfobacillus</taxon>
    </lineage>
</organism>
<feature type="transmembrane region" description="Helical" evidence="8">
    <location>
        <begin position="240"/>
        <end position="261"/>
    </location>
</feature>
<feature type="transmembrane region" description="Helical" evidence="8">
    <location>
        <begin position="325"/>
        <end position="346"/>
    </location>
</feature>
<dbReference type="GO" id="GO:0015209">
    <property type="term" value="F:cytosine transmembrane transporter activity"/>
    <property type="evidence" value="ECO:0007669"/>
    <property type="project" value="InterPro"/>
</dbReference>
<gene>
    <name evidence="9" type="ORF">HIJ39_10560</name>
</gene>
<dbReference type="AlphaFoldDB" id="A0A7Y0L3U4"/>
<dbReference type="Pfam" id="PF02133">
    <property type="entry name" value="Transp_cyt_pur"/>
    <property type="match status" value="1"/>
</dbReference>
<dbReference type="GO" id="GO:0005886">
    <property type="term" value="C:plasma membrane"/>
    <property type="evidence" value="ECO:0007669"/>
    <property type="project" value="TreeGrafter"/>
</dbReference>
<feature type="transmembrane region" description="Helical" evidence="8">
    <location>
        <begin position="198"/>
        <end position="219"/>
    </location>
</feature>
<dbReference type="PANTHER" id="PTHR30569:SF0">
    <property type="entry name" value="CYTOSINE PERMEASE"/>
    <property type="match status" value="1"/>
</dbReference>
<feature type="transmembrane region" description="Helical" evidence="8">
    <location>
        <begin position="391"/>
        <end position="410"/>
    </location>
</feature>
<dbReference type="RefSeq" id="WP_169099443.1">
    <property type="nucleotide sequence ID" value="NZ_JABBVZ010000031.1"/>
</dbReference>
<dbReference type="PIRSF" id="PIRSF002744">
    <property type="entry name" value="Pur-cyt_permease"/>
    <property type="match status" value="1"/>
</dbReference>
<evidence type="ECO:0000256" key="3">
    <source>
        <dbReference type="ARBA" id="ARBA00022448"/>
    </source>
</evidence>
<keyword evidence="10" id="KW-1185">Reference proteome</keyword>
<evidence type="ECO:0008006" key="11">
    <source>
        <dbReference type="Google" id="ProtNLM"/>
    </source>
</evidence>
<evidence type="ECO:0000256" key="4">
    <source>
        <dbReference type="ARBA" id="ARBA00022692"/>
    </source>
</evidence>
<keyword evidence="4 8" id="KW-0812">Transmembrane</keyword>
<proteinExistence type="inferred from homology"/>
<feature type="transmembrane region" description="Helical" evidence="8">
    <location>
        <begin position="422"/>
        <end position="441"/>
    </location>
</feature>
<evidence type="ECO:0000256" key="8">
    <source>
        <dbReference type="SAM" id="Phobius"/>
    </source>
</evidence>
<dbReference type="EMBL" id="JABBVZ010000031">
    <property type="protein sequence ID" value="NMP22791.1"/>
    <property type="molecule type" value="Genomic_DNA"/>
</dbReference>
<dbReference type="PANTHER" id="PTHR30569">
    <property type="entry name" value="CYTOSINE TRANSPORTER CODB"/>
    <property type="match status" value="1"/>
</dbReference>
<sequence>MSHSEAEHTPSGILGEVETVGILPVPDDQRTMSPGKMTVVWLMASASATTPLIGALLFHFGVTDMIFAIVLSWLIGLVPAGLFSEMGREVPLTGLIVARKTYGTSGAFLFSVLFTFVNMGWFGLNTAVAGETLQAITHMSGTLWFWIIGVVQVVLVLFGMKWLEYFYRYTSVVLLVCYGVLAYLLFSRFHVAMPGATAPMAWGTAITTVVTFSILAWTYKVSTVSRFATPASEPKGRTAFFLAPSVGIMVSVLVMGLMGMYSQQATGNWNLALLGAHAPVWGVIAAVGVALAIIHTNAMNLYPSTVDLLVALNTLRKPSRWEQPIATIILGVLGTVLAILGILNHVQGFLDVIGDVIIPFTFIMLVDWVWVQKKRTPAGEFFERPTTTRGWWSWSAVITFAIGVVISIWGGNWLPGLFTTVLPLPVVGGLISAILYALWAVPRANPQNA</sequence>
<feature type="transmembrane region" description="Helical" evidence="8">
    <location>
        <begin position="143"/>
        <end position="159"/>
    </location>
</feature>
<evidence type="ECO:0000313" key="9">
    <source>
        <dbReference type="EMBL" id="NMP22791.1"/>
    </source>
</evidence>
<evidence type="ECO:0000256" key="2">
    <source>
        <dbReference type="ARBA" id="ARBA00008974"/>
    </source>
</evidence>
<keyword evidence="3 7" id="KW-0813">Transport</keyword>
<keyword evidence="6 7" id="KW-0472">Membrane</keyword>
<evidence type="ECO:0000256" key="1">
    <source>
        <dbReference type="ARBA" id="ARBA00004141"/>
    </source>
</evidence>